<dbReference type="Proteomes" id="UP000050795">
    <property type="component" value="Unassembled WGS sequence"/>
</dbReference>
<evidence type="ECO:0000256" key="9">
    <source>
        <dbReference type="SAM" id="Phobius"/>
    </source>
</evidence>
<dbReference type="AlphaFoldDB" id="A0AA85K9Z0"/>
<dbReference type="Pfam" id="PF00001">
    <property type="entry name" value="7tm_1"/>
    <property type="match status" value="1"/>
</dbReference>
<proteinExistence type="predicted"/>
<feature type="transmembrane region" description="Helical" evidence="9">
    <location>
        <begin position="149"/>
        <end position="171"/>
    </location>
</feature>
<keyword evidence="2" id="KW-1003">Cell membrane</keyword>
<reference evidence="11" key="1">
    <citation type="submission" date="2022-06" db="EMBL/GenBank/DDBJ databases">
        <authorList>
            <person name="Berger JAMES D."/>
            <person name="Berger JAMES D."/>
        </authorList>
    </citation>
    <scope>NUCLEOTIDE SEQUENCE [LARGE SCALE GENOMIC DNA]</scope>
</reference>
<dbReference type="PRINTS" id="PR00237">
    <property type="entry name" value="GPCRRHODOPSN"/>
</dbReference>
<reference evidence="12" key="2">
    <citation type="submission" date="2023-11" db="UniProtKB">
        <authorList>
            <consortium name="WormBaseParasite"/>
        </authorList>
    </citation>
    <scope>IDENTIFICATION</scope>
</reference>
<evidence type="ECO:0000259" key="10">
    <source>
        <dbReference type="PROSITE" id="PS50262"/>
    </source>
</evidence>
<evidence type="ECO:0000256" key="4">
    <source>
        <dbReference type="ARBA" id="ARBA00022989"/>
    </source>
</evidence>
<evidence type="ECO:0000256" key="3">
    <source>
        <dbReference type="ARBA" id="ARBA00022692"/>
    </source>
</evidence>
<dbReference type="InterPro" id="IPR017452">
    <property type="entry name" value="GPCR_Rhodpsn_7TM"/>
</dbReference>
<dbReference type="WBParaSite" id="TREG1_87480.1">
    <property type="protein sequence ID" value="TREG1_87480.1"/>
    <property type="gene ID" value="TREG1_87480"/>
</dbReference>
<evidence type="ECO:0000256" key="8">
    <source>
        <dbReference type="ARBA" id="ARBA00023224"/>
    </source>
</evidence>
<protein>
    <recommendedName>
        <fullName evidence="10">G-protein coupled receptors family 1 profile domain-containing protein</fullName>
    </recommendedName>
</protein>
<keyword evidence="5" id="KW-0297">G-protein coupled receptor</keyword>
<dbReference type="PANTHER" id="PTHR24248:SF185">
    <property type="entry name" value="DOPAMINE RECEPTOR 2"/>
    <property type="match status" value="1"/>
</dbReference>
<evidence type="ECO:0000256" key="2">
    <source>
        <dbReference type="ARBA" id="ARBA00022475"/>
    </source>
</evidence>
<dbReference type="Gene3D" id="1.20.1070.10">
    <property type="entry name" value="Rhodopsin 7-helix transmembrane proteins"/>
    <property type="match status" value="1"/>
</dbReference>
<keyword evidence="6 9" id="KW-0472">Membrane</keyword>
<dbReference type="GO" id="GO:0043410">
    <property type="term" value="P:positive regulation of MAPK cascade"/>
    <property type="evidence" value="ECO:0007669"/>
    <property type="project" value="TreeGrafter"/>
</dbReference>
<dbReference type="PRINTS" id="PR00534">
    <property type="entry name" value="MCRFAMILY"/>
</dbReference>
<dbReference type="PROSITE" id="PS50262">
    <property type="entry name" value="G_PROTEIN_RECEP_F1_2"/>
    <property type="match status" value="1"/>
</dbReference>
<comment type="subcellular location">
    <subcellularLocation>
        <location evidence="1">Cell membrane</location>
        <topology evidence="1">Multi-pass membrane protein</topology>
    </subcellularLocation>
</comment>
<keyword evidence="8" id="KW-0807">Transducer</keyword>
<dbReference type="PANTHER" id="PTHR24248">
    <property type="entry name" value="ADRENERGIC RECEPTOR-RELATED G-PROTEIN COUPLED RECEPTOR"/>
    <property type="match status" value="1"/>
</dbReference>
<keyword evidence="4 9" id="KW-1133">Transmembrane helix</keyword>
<dbReference type="InterPro" id="IPR001671">
    <property type="entry name" value="Melcrt_ACTH_rcpt"/>
</dbReference>
<name>A0AA85K9Z0_TRIRE</name>
<evidence type="ECO:0000313" key="12">
    <source>
        <dbReference type="WBParaSite" id="TREG1_87480.1"/>
    </source>
</evidence>
<dbReference type="GO" id="GO:0004977">
    <property type="term" value="F:melanocortin receptor activity"/>
    <property type="evidence" value="ECO:0007669"/>
    <property type="project" value="InterPro"/>
</dbReference>
<feature type="domain" description="G-protein coupled receptors family 1 profile" evidence="10">
    <location>
        <begin position="91"/>
        <end position="172"/>
    </location>
</feature>
<organism evidence="11 12">
    <name type="scientific">Trichobilharzia regenti</name>
    <name type="common">Nasal bird schistosome</name>
    <dbReference type="NCBI Taxonomy" id="157069"/>
    <lineage>
        <taxon>Eukaryota</taxon>
        <taxon>Metazoa</taxon>
        <taxon>Spiralia</taxon>
        <taxon>Lophotrochozoa</taxon>
        <taxon>Platyhelminthes</taxon>
        <taxon>Trematoda</taxon>
        <taxon>Digenea</taxon>
        <taxon>Strigeidida</taxon>
        <taxon>Schistosomatoidea</taxon>
        <taxon>Schistosomatidae</taxon>
        <taxon>Trichobilharzia</taxon>
    </lineage>
</organism>
<evidence type="ECO:0000256" key="5">
    <source>
        <dbReference type="ARBA" id="ARBA00023040"/>
    </source>
</evidence>
<evidence type="ECO:0000256" key="1">
    <source>
        <dbReference type="ARBA" id="ARBA00004651"/>
    </source>
</evidence>
<keyword evidence="11" id="KW-1185">Reference proteome</keyword>
<dbReference type="GO" id="GO:0071880">
    <property type="term" value="P:adenylate cyclase-activating adrenergic receptor signaling pathway"/>
    <property type="evidence" value="ECO:0007669"/>
    <property type="project" value="TreeGrafter"/>
</dbReference>
<dbReference type="SUPFAM" id="SSF81321">
    <property type="entry name" value="Family A G protein-coupled receptor-like"/>
    <property type="match status" value="1"/>
</dbReference>
<keyword evidence="3 9" id="KW-0812">Transmembrane</keyword>
<evidence type="ECO:0000256" key="6">
    <source>
        <dbReference type="ARBA" id="ARBA00023136"/>
    </source>
</evidence>
<feature type="transmembrane region" description="Helical" evidence="9">
    <location>
        <begin position="115"/>
        <end position="137"/>
    </location>
</feature>
<keyword evidence="7" id="KW-0675">Receptor</keyword>
<accession>A0AA85K9Z0</accession>
<evidence type="ECO:0000256" key="7">
    <source>
        <dbReference type="ARBA" id="ARBA00023170"/>
    </source>
</evidence>
<dbReference type="GO" id="GO:0005886">
    <property type="term" value="C:plasma membrane"/>
    <property type="evidence" value="ECO:0007669"/>
    <property type="project" value="UniProtKB-SubCell"/>
</dbReference>
<sequence>MRKQTNHLCYAYDFPRDKLKPSVARLVMNQQSINNASHPYVTNNLSNIVTTPAVHDGYSGTRTDGHGCVTVMTGNIDQQMTCSLSKTKYWINQLREFARTRRVCKFVREQKAAKTLGIIMGLFILCWLPFFVCNILTAINPYSINRNTAFKQIIIIVTWLGYINSCINPIIYAHSMHEFRRAFKRLLCCHWWHRKQVQLRKSTSFSNHSRRYHQHSTYLHRSHHHHHHKHHQNKLCQSEDQKNSYHSQFSGQSKHNYETMLENYQSPVNFPSVTEYQSGKCHTQQQNAESSYLSYSILLPNLSDSICSKYK</sequence>
<dbReference type="InterPro" id="IPR000276">
    <property type="entry name" value="GPCR_Rhodpsn"/>
</dbReference>
<evidence type="ECO:0000313" key="11">
    <source>
        <dbReference type="Proteomes" id="UP000050795"/>
    </source>
</evidence>